<dbReference type="RefSeq" id="WP_154519297.1">
    <property type="nucleotide sequence ID" value="NZ_VUMT01000010.1"/>
</dbReference>
<dbReference type="Proteomes" id="UP000482209">
    <property type="component" value="Unassembled WGS sequence"/>
</dbReference>
<dbReference type="EMBL" id="VUMT01000010">
    <property type="protein sequence ID" value="MSS63846.1"/>
    <property type="molecule type" value="Genomic_DNA"/>
</dbReference>
<sequence length="115" mass="13319">MFENVVLCASSAYEEKYYLNEQFQRLPESIKEELQIMCVLYTADVGGILTLEFDEDGNLLFNVTADEGDLLFDEIGSVLKVKQLQNEKKELLEALELYYKAFFLNEDVSELLEEE</sequence>
<evidence type="ECO:0000313" key="2">
    <source>
        <dbReference type="Proteomes" id="UP000482209"/>
    </source>
</evidence>
<organism evidence="1 2">
    <name type="scientific">Velocimicrobium porci</name>
    <dbReference type="NCBI Taxonomy" id="2606634"/>
    <lineage>
        <taxon>Bacteria</taxon>
        <taxon>Bacillati</taxon>
        <taxon>Bacillota</taxon>
        <taxon>Clostridia</taxon>
        <taxon>Lachnospirales</taxon>
        <taxon>Lachnospiraceae</taxon>
        <taxon>Velocimicrobium</taxon>
    </lineage>
</organism>
<name>A0A6L5XY98_9FIRM</name>
<comment type="caution">
    <text evidence="1">The sequence shown here is derived from an EMBL/GenBank/DDBJ whole genome shotgun (WGS) entry which is preliminary data.</text>
</comment>
<gene>
    <name evidence="1" type="ORF">FYJ58_08145</name>
</gene>
<dbReference type="InterPro" id="IPR046143">
    <property type="entry name" value="DUF6145"/>
</dbReference>
<dbReference type="Pfam" id="PF19642">
    <property type="entry name" value="DUF6145"/>
    <property type="match status" value="1"/>
</dbReference>
<proteinExistence type="predicted"/>
<keyword evidence="2" id="KW-1185">Reference proteome</keyword>
<evidence type="ECO:0000313" key="1">
    <source>
        <dbReference type="EMBL" id="MSS63846.1"/>
    </source>
</evidence>
<dbReference type="AlphaFoldDB" id="A0A6L5XY98"/>
<accession>A0A6L5XY98</accession>
<reference evidence="1 2" key="1">
    <citation type="submission" date="2019-08" db="EMBL/GenBank/DDBJ databases">
        <title>In-depth cultivation of the pig gut microbiome towards novel bacterial diversity and tailored functional studies.</title>
        <authorList>
            <person name="Wylensek D."/>
            <person name="Hitch T.C.A."/>
            <person name="Clavel T."/>
        </authorList>
    </citation>
    <scope>NUCLEOTIDE SEQUENCE [LARGE SCALE GENOMIC DNA]</scope>
    <source>
        <strain evidence="1 2">WCA-693-APC-MOT-I</strain>
    </source>
</reference>
<protein>
    <submittedName>
        <fullName evidence="1">Uncharacterized protein</fullName>
    </submittedName>
</protein>